<dbReference type="EMBL" id="JAACJM010000113">
    <property type="protein sequence ID" value="KAF5345287.1"/>
    <property type="molecule type" value="Genomic_DNA"/>
</dbReference>
<evidence type="ECO:0000313" key="3">
    <source>
        <dbReference type="EMBL" id="KAF5345287.1"/>
    </source>
</evidence>
<protein>
    <recommendedName>
        <fullName evidence="5">Trichodiene synthase</fullName>
    </recommendedName>
</protein>
<keyword evidence="4" id="KW-1185">Reference proteome</keyword>
<dbReference type="SUPFAM" id="SSF48576">
    <property type="entry name" value="Terpenoid synthases"/>
    <property type="match status" value="1"/>
</dbReference>
<evidence type="ECO:0000256" key="2">
    <source>
        <dbReference type="ARBA" id="ARBA00023239"/>
    </source>
</evidence>
<dbReference type="AlphaFoldDB" id="A0A8H5CNX6"/>
<dbReference type="OrthoDB" id="2998174at2759"/>
<name>A0A8H5CNX6_9AGAR</name>
<dbReference type="Gene3D" id="1.10.600.10">
    <property type="entry name" value="Farnesyl Diphosphate Synthase"/>
    <property type="match status" value="1"/>
</dbReference>
<comment type="similarity">
    <text evidence="1">Belongs to the trichodiene synthase family.</text>
</comment>
<dbReference type="InterPro" id="IPR008949">
    <property type="entry name" value="Isoprenoid_synthase_dom_sf"/>
</dbReference>
<gene>
    <name evidence="3" type="ORF">D9758_008417</name>
</gene>
<evidence type="ECO:0008006" key="5">
    <source>
        <dbReference type="Google" id="ProtNLM"/>
    </source>
</evidence>
<evidence type="ECO:0000313" key="4">
    <source>
        <dbReference type="Proteomes" id="UP000559256"/>
    </source>
</evidence>
<accession>A0A8H5CNX6</accession>
<reference evidence="3 4" key="1">
    <citation type="journal article" date="2020" name="ISME J.">
        <title>Uncovering the hidden diversity of litter-decomposition mechanisms in mushroom-forming fungi.</title>
        <authorList>
            <person name="Floudas D."/>
            <person name="Bentzer J."/>
            <person name="Ahren D."/>
            <person name="Johansson T."/>
            <person name="Persson P."/>
            <person name="Tunlid A."/>
        </authorList>
    </citation>
    <scope>NUCLEOTIDE SEQUENCE [LARGE SCALE GENOMIC DNA]</scope>
    <source>
        <strain evidence="3 4">CBS 291.85</strain>
    </source>
</reference>
<dbReference type="SFLD" id="SFLDS00005">
    <property type="entry name" value="Isoprenoid_Synthase_Type_I"/>
    <property type="match status" value="1"/>
</dbReference>
<comment type="caution">
    <text evidence="3">The sequence shown here is derived from an EMBL/GenBank/DDBJ whole genome shotgun (WGS) entry which is preliminary data.</text>
</comment>
<dbReference type="Proteomes" id="UP000559256">
    <property type="component" value="Unassembled WGS sequence"/>
</dbReference>
<keyword evidence="2" id="KW-0456">Lyase</keyword>
<proteinExistence type="inferred from homology"/>
<dbReference type="InterPro" id="IPR024652">
    <property type="entry name" value="Trichodiene_synth"/>
</dbReference>
<organism evidence="3 4">
    <name type="scientific">Tetrapyrgos nigripes</name>
    <dbReference type="NCBI Taxonomy" id="182062"/>
    <lineage>
        <taxon>Eukaryota</taxon>
        <taxon>Fungi</taxon>
        <taxon>Dikarya</taxon>
        <taxon>Basidiomycota</taxon>
        <taxon>Agaricomycotina</taxon>
        <taxon>Agaricomycetes</taxon>
        <taxon>Agaricomycetidae</taxon>
        <taxon>Agaricales</taxon>
        <taxon>Marasmiineae</taxon>
        <taxon>Marasmiaceae</taxon>
        <taxon>Tetrapyrgos</taxon>
    </lineage>
</organism>
<evidence type="ECO:0000256" key="1">
    <source>
        <dbReference type="ARBA" id="ARBA00007946"/>
    </source>
</evidence>
<sequence>MALLRRTLSFVSSFIFSAGDSTLHDPNLNCSIRETQDLEVKTIIDHFLRETSYETPKVTFDINRLKKAILDEISTWNDPRYGSLLYERIADHAAGIVECSYVNHTFDAKLQFGLYSWSVILIDDLSKRMPSAITEFQQRILLNQPQVDPALDRFPQILNNLYLHWDPVCANMMVCSAYDFIVGTILEDRRMVPHQAAIHWPKFLRLKSGVANAYALATFPKDRHPDLSVYVQALPDMSDFINFVNDILSFYKEDLTGDDMNYVGFSARLSGKTSLQVVSELIEEVVQSHRRIVDILADQPETLKWWLTFEQGYIAWHLSSCRYKLSEIGLHM</sequence>
<dbReference type="Pfam" id="PF06330">
    <property type="entry name" value="TRI5"/>
    <property type="match status" value="1"/>
</dbReference>
<dbReference type="GO" id="GO:0016838">
    <property type="term" value="F:carbon-oxygen lyase activity, acting on phosphates"/>
    <property type="evidence" value="ECO:0007669"/>
    <property type="project" value="InterPro"/>
</dbReference>
<dbReference type="SFLD" id="SFLDG01021">
    <property type="entry name" value="Trichodiene_Synthase_Like"/>
    <property type="match status" value="1"/>
</dbReference>